<dbReference type="Gene3D" id="2.30.30.40">
    <property type="entry name" value="SH3 Domains"/>
    <property type="match status" value="1"/>
</dbReference>
<feature type="domain" description="NlpC/P60" evidence="5">
    <location>
        <begin position="129"/>
        <end position="257"/>
    </location>
</feature>
<keyword evidence="2" id="KW-0645">Protease</keyword>
<dbReference type="GO" id="GO:0008234">
    <property type="term" value="F:cysteine-type peptidase activity"/>
    <property type="evidence" value="ECO:0007669"/>
    <property type="project" value="UniProtKB-KW"/>
</dbReference>
<proteinExistence type="inferred from homology"/>
<dbReference type="AlphaFoldDB" id="A0A653AKP1"/>
<comment type="similarity">
    <text evidence="1">Belongs to the peptidase C40 family.</text>
</comment>
<organism evidence="6">
    <name type="scientific">uncultured Paludibacter sp</name>
    <dbReference type="NCBI Taxonomy" id="497635"/>
    <lineage>
        <taxon>Bacteria</taxon>
        <taxon>Pseudomonadati</taxon>
        <taxon>Bacteroidota</taxon>
        <taxon>Bacteroidia</taxon>
        <taxon>Bacteroidales</taxon>
        <taxon>Paludibacteraceae</taxon>
        <taxon>Paludibacter</taxon>
        <taxon>environmental samples</taxon>
    </lineage>
</organism>
<dbReference type="PROSITE" id="PS51935">
    <property type="entry name" value="NLPC_P60"/>
    <property type="match status" value="1"/>
</dbReference>
<dbReference type="Pfam" id="PF18348">
    <property type="entry name" value="SH3_16"/>
    <property type="match status" value="1"/>
</dbReference>
<keyword evidence="4" id="KW-0788">Thiol protease</keyword>
<evidence type="ECO:0000256" key="3">
    <source>
        <dbReference type="ARBA" id="ARBA00022801"/>
    </source>
</evidence>
<dbReference type="InterPro" id="IPR000064">
    <property type="entry name" value="NLP_P60_dom"/>
</dbReference>
<dbReference type="EMBL" id="UPXZ01000042">
    <property type="protein sequence ID" value="VBB48644.1"/>
    <property type="molecule type" value="Genomic_DNA"/>
</dbReference>
<reference evidence="6" key="1">
    <citation type="submission" date="2018-07" db="EMBL/GenBank/DDBJ databases">
        <authorList>
            <consortium name="Genoscope - CEA"/>
            <person name="William W."/>
        </authorList>
    </citation>
    <scope>NUCLEOTIDE SEQUENCE</scope>
    <source>
        <strain evidence="6">IK1</strain>
    </source>
</reference>
<evidence type="ECO:0000313" key="6">
    <source>
        <dbReference type="EMBL" id="VBB48644.1"/>
    </source>
</evidence>
<evidence type="ECO:0000256" key="4">
    <source>
        <dbReference type="ARBA" id="ARBA00022807"/>
    </source>
</evidence>
<gene>
    <name evidence="6" type="ORF">TRIP_D50008</name>
</gene>
<dbReference type="SUPFAM" id="SSF54001">
    <property type="entry name" value="Cysteine proteinases"/>
    <property type="match status" value="1"/>
</dbReference>
<dbReference type="PANTHER" id="PTHR47053:SF1">
    <property type="entry name" value="MUREIN DD-ENDOPEPTIDASE MEPH-RELATED"/>
    <property type="match status" value="1"/>
</dbReference>
<keyword evidence="3" id="KW-0378">Hydrolase</keyword>
<dbReference type="Pfam" id="PF00877">
    <property type="entry name" value="NLPC_P60"/>
    <property type="match status" value="1"/>
</dbReference>
<protein>
    <submittedName>
        <fullName evidence="6">NLP/P60 protein</fullName>
    </submittedName>
</protein>
<evidence type="ECO:0000256" key="2">
    <source>
        <dbReference type="ARBA" id="ARBA00022670"/>
    </source>
</evidence>
<name>A0A653AKP1_9BACT</name>
<accession>A0A653AKP1</accession>
<dbReference type="GO" id="GO:0006508">
    <property type="term" value="P:proteolysis"/>
    <property type="evidence" value="ECO:0007669"/>
    <property type="project" value="UniProtKB-KW"/>
</dbReference>
<dbReference type="InterPro" id="IPR038765">
    <property type="entry name" value="Papain-like_cys_pep_sf"/>
</dbReference>
<evidence type="ECO:0000259" key="5">
    <source>
        <dbReference type="PROSITE" id="PS51935"/>
    </source>
</evidence>
<dbReference type="PANTHER" id="PTHR47053">
    <property type="entry name" value="MUREIN DD-ENDOPEPTIDASE MEPH-RELATED"/>
    <property type="match status" value="1"/>
</dbReference>
<dbReference type="InterPro" id="IPR051202">
    <property type="entry name" value="Peptidase_C40"/>
</dbReference>
<evidence type="ECO:0000256" key="1">
    <source>
        <dbReference type="ARBA" id="ARBA00007074"/>
    </source>
</evidence>
<sequence length="257" mass="28907">MYTIITFPLIPMRIEADDCSEMISQLLFGEQIEILETNEKWYRIKNLTDNYEGWISRKTVNKKYFTEKPTDTSKFKPAKTAFVVCFKTSSVEKIILPGGSLIPPIQNEQFELLGEIYHFAQFEPSYSKSDLGALAVELAQQYINAPYLWGGKSVFGIDCSGLVQVVFSMIGKSLPRDASQQVELGEVVDFLEEVKAGDLAFFENEEGNIIHVGILINSHQIIHASGCAKIEIIDSQGIISSQTGEYTHKLRVIKRIV</sequence>
<dbReference type="Gene3D" id="3.90.1720.10">
    <property type="entry name" value="endopeptidase domain like (from Nostoc punctiforme)"/>
    <property type="match status" value="1"/>
</dbReference>
<dbReference type="InterPro" id="IPR041382">
    <property type="entry name" value="SH3_16"/>
</dbReference>